<dbReference type="Pfam" id="PF00378">
    <property type="entry name" value="ECH_1"/>
    <property type="match status" value="1"/>
</dbReference>
<dbReference type="PANTHER" id="PTHR11941:SF54">
    <property type="entry name" value="ENOYL-COA HYDRATASE, MITOCHONDRIAL"/>
    <property type="match status" value="1"/>
</dbReference>
<dbReference type="EMBL" id="JDSS02000019">
    <property type="protein sequence ID" value="KFB68584.1"/>
    <property type="molecule type" value="Genomic_DNA"/>
</dbReference>
<dbReference type="GO" id="GO:0006635">
    <property type="term" value="P:fatty acid beta-oxidation"/>
    <property type="evidence" value="ECO:0007669"/>
    <property type="project" value="TreeGrafter"/>
</dbReference>
<comment type="similarity">
    <text evidence="1">Belongs to the enoyl-CoA hydratase/isomerase family.</text>
</comment>
<dbReference type="CDD" id="cd06558">
    <property type="entry name" value="crotonase-like"/>
    <property type="match status" value="1"/>
</dbReference>
<evidence type="ECO:0000256" key="1">
    <source>
        <dbReference type="ARBA" id="ARBA00005254"/>
    </source>
</evidence>
<gene>
    <name evidence="3" type="primary">echA8_2</name>
    <name evidence="3" type="ORF">CAPSK01_001437</name>
</gene>
<reference evidence="3 4" key="1">
    <citation type="submission" date="2014-07" db="EMBL/GenBank/DDBJ databases">
        <title>Expanding our view of genomic diversity in Candidatus Accumulibacter clades.</title>
        <authorList>
            <person name="Skennerton C.T."/>
            <person name="Barr J.J."/>
            <person name="Slater F.R."/>
            <person name="Bond P.L."/>
            <person name="Tyson G.W."/>
        </authorList>
    </citation>
    <scope>NUCLEOTIDE SEQUENCE [LARGE SCALE GENOMIC DNA]</scope>
    <source>
        <strain evidence="4">SK-01</strain>
    </source>
</reference>
<keyword evidence="2 3" id="KW-0456">Lyase</keyword>
<proteinExistence type="inferred from homology"/>
<dbReference type="SUPFAM" id="SSF52096">
    <property type="entry name" value="ClpP/crotonase"/>
    <property type="match status" value="1"/>
</dbReference>
<dbReference type="InterPro" id="IPR029045">
    <property type="entry name" value="ClpP/crotonase-like_dom_sf"/>
</dbReference>
<dbReference type="RefSeq" id="WP_273703208.1">
    <property type="nucleotide sequence ID" value="NZ_JDSS02000019.1"/>
</dbReference>
<dbReference type="InterPro" id="IPR001753">
    <property type="entry name" value="Enoyl-CoA_hydra/iso"/>
</dbReference>
<name>A0A084Y1J0_9PROT</name>
<dbReference type="FunFam" id="3.90.226.10:FF:000009">
    <property type="entry name" value="Carnitinyl-CoA dehydratase"/>
    <property type="match status" value="1"/>
</dbReference>
<sequence length="272" mass="29019">MSSNSVVTYEKRNQVAYLTLNRPDALNALSLEVLTRLSGLLEEIRKDDAIRAVIITGAGSKAFSAGADIKYLSQSTPMKVREFSQLAVTVTNQIENLGKVVVAALNGYTFGGGLEIAEACMIRVTVRSGRLGHPEVSIGAVAGFGGTTRLARLVGRGRAAEMLLRGRNVTADEALQIGLVQFVVDDDRLMAETEAIVDDILAKSPSAVQLTWEALHRGLNMTLEESALLGADFFGLVASTEDFRIGTQAFVNKARKNGRSNTTSASVSGSEL</sequence>
<dbReference type="GO" id="GO:0004300">
    <property type="term" value="F:enoyl-CoA hydratase activity"/>
    <property type="evidence" value="ECO:0007669"/>
    <property type="project" value="UniProtKB-EC"/>
</dbReference>
<dbReference type="PANTHER" id="PTHR11941">
    <property type="entry name" value="ENOYL-COA HYDRATASE-RELATED"/>
    <property type="match status" value="1"/>
</dbReference>
<protein>
    <submittedName>
        <fullName evidence="3">Putative enoyl-CoA hydratase echA8</fullName>
        <ecNumber evidence="3">4.2.1.17</ecNumber>
    </submittedName>
</protein>
<dbReference type="EC" id="4.2.1.17" evidence="3"/>
<evidence type="ECO:0000313" key="3">
    <source>
        <dbReference type="EMBL" id="KFB68584.1"/>
    </source>
</evidence>
<evidence type="ECO:0000256" key="2">
    <source>
        <dbReference type="ARBA" id="ARBA00023239"/>
    </source>
</evidence>
<dbReference type="Proteomes" id="UP000019812">
    <property type="component" value="Unassembled WGS sequence"/>
</dbReference>
<organism evidence="3 4">
    <name type="scientific">Candidatus Accumulibacter vicinus</name>
    <dbReference type="NCBI Taxonomy" id="2954382"/>
    <lineage>
        <taxon>Bacteria</taxon>
        <taxon>Pseudomonadati</taxon>
        <taxon>Pseudomonadota</taxon>
        <taxon>Betaproteobacteria</taxon>
        <taxon>Candidatus Accumulibacter</taxon>
    </lineage>
</organism>
<dbReference type="AlphaFoldDB" id="A0A084Y1J0"/>
<dbReference type="STRING" id="1457154.CAPSK01_001437"/>
<accession>A0A084Y1J0</accession>
<evidence type="ECO:0000313" key="4">
    <source>
        <dbReference type="Proteomes" id="UP000019812"/>
    </source>
</evidence>
<dbReference type="Gene3D" id="3.90.226.10">
    <property type="entry name" value="2-enoyl-CoA Hydratase, Chain A, domain 1"/>
    <property type="match status" value="1"/>
</dbReference>
<comment type="caution">
    <text evidence="3">The sequence shown here is derived from an EMBL/GenBank/DDBJ whole genome shotgun (WGS) entry which is preliminary data.</text>
</comment>